<evidence type="ECO:0000313" key="2">
    <source>
        <dbReference type="WBParaSite" id="ES5_v2.g17724.t1"/>
    </source>
</evidence>
<name>A0AC34FKP9_9BILA</name>
<accession>A0AC34FKP9</accession>
<sequence>MIPWRGYSNTFKGGGIENGEALEFDIVVEGVVVVVIIVSREFVKHALADEAVKRAAADGIKFVRGEVVERAARLALYALADEAVKRAAADGIIIVRGEVVARSAVGGILV</sequence>
<evidence type="ECO:0000313" key="1">
    <source>
        <dbReference type="Proteomes" id="UP000887579"/>
    </source>
</evidence>
<organism evidence="1 2">
    <name type="scientific">Panagrolaimus sp. ES5</name>
    <dbReference type="NCBI Taxonomy" id="591445"/>
    <lineage>
        <taxon>Eukaryota</taxon>
        <taxon>Metazoa</taxon>
        <taxon>Ecdysozoa</taxon>
        <taxon>Nematoda</taxon>
        <taxon>Chromadorea</taxon>
        <taxon>Rhabditida</taxon>
        <taxon>Tylenchina</taxon>
        <taxon>Panagrolaimomorpha</taxon>
        <taxon>Panagrolaimoidea</taxon>
        <taxon>Panagrolaimidae</taxon>
        <taxon>Panagrolaimus</taxon>
    </lineage>
</organism>
<protein>
    <submittedName>
        <fullName evidence="2">Uncharacterized protein</fullName>
    </submittedName>
</protein>
<dbReference type="Proteomes" id="UP000887579">
    <property type="component" value="Unplaced"/>
</dbReference>
<reference evidence="2" key="1">
    <citation type="submission" date="2022-11" db="UniProtKB">
        <authorList>
            <consortium name="WormBaseParasite"/>
        </authorList>
    </citation>
    <scope>IDENTIFICATION</scope>
</reference>
<dbReference type="WBParaSite" id="ES5_v2.g17724.t1">
    <property type="protein sequence ID" value="ES5_v2.g17724.t1"/>
    <property type="gene ID" value="ES5_v2.g17724"/>
</dbReference>
<proteinExistence type="predicted"/>